<feature type="binding site" evidence="5">
    <location>
        <begin position="255"/>
        <end position="257"/>
    </location>
    <ligand>
        <name>NAD(+)</name>
        <dbReference type="ChEBI" id="CHEBI:57540"/>
    </ligand>
</feature>
<dbReference type="GO" id="GO:0070403">
    <property type="term" value="F:NAD+ binding"/>
    <property type="evidence" value="ECO:0007669"/>
    <property type="project" value="UniProtKB-UniRule"/>
</dbReference>
<feature type="binding site" evidence="5 6">
    <location>
        <position position="165"/>
    </location>
    <ligand>
        <name>Zn(2+)</name>
        <dbReference type="ChEBI" id="CHEBI:29105"/>
    </ligand>
</feature>
<comment type="similarity">
    <text evidence="5">Belongs to the sirtuin family. Class II subfamily.</text>
</comment>
<accession>A0A3N2D8Y8</accession>
<dbReference type="InterPro" id="IPR026590">
    <property type="entry name" value="Ssirtuin_cat_dom"/>
</dbReference>
<keyword evidence="2 5" id="KW-0479">Metal-binding</keyword>
<proteinExistence type="inferred from homology"/>
<dbReference type="GO" id="GO:0008270">
    <property type="term" value="F:zinc ion binding"/>
    <property type="evidence" value="ECO:0007669"/>
    <property type="project" value="UniProtKB-UniRule"/>
</dbReference>
<keyword evidence="3 5" id="KW-0862">Zinc</keyword>
<dbReference type="EMBL" id="RKHQ01000001">
    <property type="protein sequence ID" value="ROR96255.1"/>
    <property type="molecule type" value="Genomic_DNA"/>
</dbReference>
<evidence type="ECO:0000256" key="5">
    <source>
        <dbReference type="HAMAP-Rule" id="MF_01967"/>
    </source>
</evidence>
<keyword evidence="4 5" id="KW-0520">NAD</keyword>
<feature type="binding site" evidence="5">
    <location>
        <position position="299"/>
    </location>
    <ligand>
        <name>NAD(+)</name>
        <dbReference type="ChEBI" id="CHEBI:57540"/>
    </ligand>
</feature>
<dbReference type="OrthoDB" id="9800582at2"/>
<dbReference type="SUPFAM" id="SSF52467">
    <property type="entry name" value="DHS-like NAD/FAD-binding domain"/>
    <property type="match status" value="1"/>
</dbReference>
<dbReference type="Proteomes" id="UP000275356">
    <property type="component" value="Unassembled WGS sequence"/>
</dbReference>
<dbReference type="GO" id="GO:0017136">
    <property type="term" value="F:histone deacetylase activity, NAD-dependent"/>
    <property type="evidence" value="ECO:0007669"/>
    <property type="project" value="TreeGrafter"/>
</dbReference>
<evidence type="ECO:0000259" key="8">
    <source>
        <dbReference type="PROSITE" id="PS50305"/>
    </source>
</evidence>
<dbReference type="GO" id="GO:0005737">
    <property type="term" value="C:cytoplasm"/>
    <property type="evidence" value="ECO:0007669"/>
    <property type="project" value="UniProtKB-SubCell"/>
</dbReference>
<keyword evidence="10" id="KW-1185">Reference proteome</keyword>
<dbReference type="EC" id="2.3.1.286" evidence="5"/>
<dbReference type="InterPro" id="IPR003000">
    <property type="entry name" value="Sirtuin"/>
</dbReference>
<dbReference type="Gene3D" id="3.30.1600.10">
    <property type="entry name" value="SIR2/SIRT2 'Small Domain"/>
    <property type="match status" value="1"/>
</dbReference>
<evidence type="ECO:0000256" key="3">
    <source>
        <dbReference type="ARBA" id="ARBA00022833"/>
    </source>
</evidence>
<feature type="domain" description="Deacetylase sirtuin-type" evidence="8">
    <location>
        <begin position="33"/>
        <end position="313"/>
    </location>
</feature>
<evidence type="ECO:0000256" key="4">
    <source>
        <dbReference type="ARBA" id="ARBA00023027"/>
    </source>
</evidence>
<feature type="binding site" evidence="5 6">
    <location>
        <position position="218"/>
    </location>
    <ligand>
        <name>Zn(2+)</name>
        <dbReference type="ChEBI" id="CHEBI:29105"/>
    </ligand>
</feature>
<comment type="caution">
    <text evidence="9">The sequence shown here is derived from an EMBL/GenBank/DDBJ whole genome shotgun (WGS) entry which is preliminary data.</text>
</comment>
<dbReference type="Gene3D" id="3.40.50.1220">
    <property type="entry name" value="TPP-binding domain"/>
    <property type="match status" value="1"/>
</dbReference>
<comment type="subcellular location">
    <subcellularLocation>
        <location evidence="5">Cytoplasm</location>
    </subcellularLocation>
</comment>
<evidence type="ECO:0000313" key="9">
    <source>
        <dbReference type="EMBL" id="ROR96255.1"/>
    </source>
</evidence>
<evidence type="ECO:0000256" key="2">
    <source>
        <dbReference type="ARBA" id="ARBA00022723"/>
    </source>
</evidence>
<feature type="region of interest" description="Disordered" evidence="7">
    <location>
        <begin position="1"/>
        <end position="21"/>
    </location>
</feature>
<evidence type="ECO:0000256" key="7">
    <source>
        <dbReference type="SAM" id="MobiDB-lite"/>
    </source>
</evidence>
<reference evidence="9 10" key="1">
    <citation type="submission" date="2018-11" db="EMBL/GenBank/DDBJ databases">
        <title>Sequencing the genomes of 1000 actinobacteria strains.</title>
        <authorList>
            <person name="Klenk H.-P."/>
        </authorList>
    </citation>
    <scope>NUCLEOTIDE SEQUENCE [LARGE SCALE GENOMIC DNA]</scope>
    <source>
        <strain evidence="9 10">DSM 13521</strain>
    </source>
</reference>
<protein>
    <recommendedName>
        <fullName evidence="5">NAD-dependent protein deacetylase</fullName>
        <ecNumber evidence="5">2.3.1.286</ecNumber>
    </recommendedName>
    <alternativeName>
        <fullName evidence="5">Regulatory protein SIR2 homolog</fullName>
    </alternativeName>
</protein>
<feature type="binding site" evidence="5 6">
    <location>
        <position position="162"/>
    </location>
    <ligand>
        <name>Zn(2+)</name>
        <dbReference type="ChEBI" id="CHEBI:29105"/>
    </ligand>
</feature>
<dbReference type="RefSeq" id="WP_123738463.1">
    <property type="nucleotide sequence ID" value="NZ_RKHQ01000001.1"/>
</dbReference>
<dbReference type="InterPro" id="IPR029035">
    <property type="entry name" value="DHS-like_NAD/FAD-binding_dom"/>
</dbReference>
<feature type="active site" description="Proton acceptor" evidence="5 6">
    <location>
        <position position="154"/>
    </location>
</feature>
<evidence type="ECO:0000256" key="1">
    <source>
        <dbReference type="ARBA" id="ARBA00022679"/>
    </source>
</evidence>
<dbReference type="Pfam" id="PF02146">
    <property type="entry name" value="SIR2"/>
    <property type="match status" value="1"/>
</dbReference>
<keyword evidence="1 5" id="KW-0808">Transferase</keyword>
<comment type="catalytic activity">
    <reaction evidence="5">
        <text>N(6)-acetyl-L-lysyl-[protein] + NAD(+) + H2O = 2''-O-acetyl-ADP-D-ribose + nicotinamide + L-lysyl-[protein]</text>
        <dbReference type="Rhea" id="RHEA:43636"/>
        <dbReference type="Rhea" id="RHEA-COMP:9752"/>
        <dbReference type="Rhea" id="RHEA-COMP:10731"/>
        <dbReference type="ChEBI" id="CHEBI:15377"/>
        <dbReference type="ChEBI" id="CHEBI:17154"/>
        <dbReference type="ChEBI" id="CHEBI:29969"/>
        <dbReference type="ChEBI" id="CHEBI:57540"/>
        <dbReference type="ChEBI" id="CHEBI:61930"/>
        <dbReference type="ChEBI" id="CHEBI:83767"/>
        <dbReference type="EC" id="2.3.1.286"/>
    </reaction>
</comment>
<comment type="cofactor">
    <cofactor evidence="5">
        <name>Zn(2+)</name>
        <dbReference type="ChEBI" id="CHEBI:29105"/>
    </cofactor>
    <text evidence="5">Binds 1 zinc ion per subunit.</text>
</comment>
<evidence type="ECO:0000256" key="6">
    <source>
        <dbReference type="PROSITE-ProRule" id="PRU00236"/>
    </source>
</evidence>
<feature type="binding site" evidence="5">
    <location>
        <begin position="60"/>
        <end position="80"/>
    </location>
    <ligand>
        <name>NAD(+)</name>
        <dbReference type="ChEBI" id="CHEBI:57540"/>
    </ligand>
</feature>
<keyword evidence="5" id="KW-0963">Cytoplasm</keyword>
<name>A0A3N2D8Y8_9MICO</name>
<dbReference type="InterPro" id="IPR026587">
    <property type="entry name" value="Sirtuin_class_II"/>
</dbReference>
<dbReference type="HAMAP" id="MF_01967">
    <property type="entry name" value="Sirtuin_ClassII"/>
    <property type="match status" value="1"/>
</dbReference>
<dbReference type="PANTHER" id="PTHR11085:SF10">
    <property type="entry name" value="NAD-DEPENDENT PROTEIN DEACYLASE SIRTUIN-5, MITOCHONDRIAL-RELATED"/>
    <property type="match status" value="1"/>
</dbReference>
<organism evidence="9 10">
    <name type="scientific">Salana multivorans</name>
    <dbReference type="NCBI Taxonomy" id="120377"/>
    <lineage>
        <taxon>Bacteria</taxon>
        <taxon>Bacillati</taxon>
        <taxon>Actinomycetota</taxon>
        <taxon>Actinomycetes</taxon>
        <taxon>Micrococcales</taxon>
        <taxon>Beutenbergiaceae</taxon>
        <taxon>Salana</taxon>
    </lineage>
</organism>
<evidence type="ECO:0000313" key="10">
    <source>
        <dbReference type="Proteomes" id="UP000275356"/>
    </source>
</evidence>
<gene>
    <name evidence="5" type="primary">cobB</name>
    <name evidence="9" type="ORF">EDD28_0837</name>
</gene>
<sequence length="331" mass="35067">MATNTPSPAASSPTTSTVSPRVLHSTWAPSYADHRPDATDAELTEAADLLAGHRVLALTGAGLSTDSGIPDYRGPQARPRSPMTYQQFVADPAFRRQYWARNHIGWLHVGRTQPNAGHRALADLERAGVLTGVITQNVDRLHQAAGSRHVLDLHGSYAEVVCLDCGRVIPRTELDERLADLNPGFREAALAASPEIAPDADAVVADTDGFRVATCEVCGGTLKPHIVYFGENVPPARVARSYAMVDDATALLVAGTSLAVQSGLRLVKRAARAGKPVVVVNRGLTRGDDLATLRLNAGTSRALPFLADELTSSVPPRTTATRAAASARLDP</sequence>
<dbReference type="PROSITE" id="PS50305">
    <property type="entry name" value="SIRTUIN"/>
    <property type="match status" value="1"/>
</dbReference>
<feature type="compositionally biased region" description="Low complexity" evidence="7">
    <location>
        <begin position="1"/>
        <end position="20"/>
    </location>
</feature>
<feature type="binding site" evidence="5 6">
    <location>
        <position position="215"/>
    </location>
    <ligand>
        <name>Zn(2+)</name>
        <dbReference type="ChEBI" id="CHEBI:29105"/>
    </ligand>
</feature>
<dbReference type="InterPro" id="IPR050134">
    <property type="entry name" value="NAD-dep_sirtuin_deacylases"/>
</dbReference>
<feature type="binding site" evidence="5">
    <location>
        <begin position="136"/>
        <end position="139"/>
    </location>
    <ligand>
        <name>NAD(+)</name>
        <dbReference type="ChEBI" id="CHEBI:57540"/>
    </ligand>
</feature>
<dbReference type="AlphaFoldDB" id="A0A3N2D8Y8"/>
<comment type="function">
    <text evidence="5">NAD-dependent protein deacetylase which modulates the activities of several enzymes which are inactive in their acetylated form.</text>
</comment>
<dbReference type="PANTHER" id="PTHR11085">
    <property type="entry name" value="NAD-DEPENDENT PROTEIN DEACYLASE SIRTUIN-5, MITOCHONDRIAL-RELATED"/>
    <property type="match status" value="1"/>
</dbReference>
<dbReference type="InterPro" id="IPR026591">
    <property type="entry name" value="Sirtuin_cat_small_dom_sf"/>
</dbReference>
<feature type="binding site" evidence="5">
    <location>
        <begin position="281"/>
        <end position="283"/>
    </location>
    <ligand>
        <name>NAD(+)</name>
        <dbReference type="ChEBI" id="CHEBI:57540"/>
    </ligand>
</feature>